<comment type="caution">
    <text evidence="1">The sequence shown here is derived from an EMBL/GenBank/DDBJ whole genome shotgun (WGS) entry which is preliminary data.</text>
</comment>
<organism evidence="1 2">
    <name type="scientific">Thalassiosira oceanica</name>
    <name type="common">Marine diatom</name>
    <dbReference type="NCBI Taxonomy" id="159749"/>
    <lineage>
        <taxon>Eukaryota</taxon>
        <taxon>Sar</taxon>
        <taxon>Stramenopiles</taxon>
        <taxon>Ochrophyta</taxon>
        <taxon>Bacillariophyta</taxon>
        <taxon>Coscinodiscophyceae</taxon>
        <taxon>Thalassiosirophycidae</taxon>
        <taxon>Thalassiosirales</taxon>
        <taxon>Thalassiosiraceae</taxon>
        <taxon>Thalassiosira</taxon>
    </lineage>
</organism>
<dbReference type="Proteomes" id="UP000266841">
    <property type="component" value="Unassembled WGS sequence"/>
</dbReference>
<dbReference type="EMBL" id="AGNL01020550">
    <property type="protein sequence ID" value="EJK60950.1"/>
    <property type="molecule type" value="Genomic_DNA"/>
</dbReference>
<accession>K0S6N5</accession>
<sequence>MLDFWPPPTLPKIESSQIGQWNILMDGGRLGCSIVQFCELPFSAAAVADDMLSRRQPTRVGTVGPTSLMPSKSPLLNWGLGALPTSRRGSRAVRLLRVGRAPQSLGAFAERLQHPVGLGRLGRHNDDRESRAPPWPPLKPAATEVRFGIELSPCSAACPSGTIYLHLLPARNLCWPPQRLLGGTSVGWPPVQVRICSTDGWARLEGREQPRKLRAKREAKAIMKLAGRDKFQLCNLHVIRLCSDADCACGVIFGEAW</sequence>
<gene>
    <name evidence="1" type="ORF">THAOC_18628</name>
</gene>
<keyword evidence="2" id="KW-1185">Reference proteome</keyword>
<evidence type="ECO:0000313" key="2">
    <source>
        <dbReference type="Proteomes" id="UP000266841"/>
    </source>
</evidence>
<dbReference type="AlphaFoldDB" id="K0S6N5"/>
<protein>
    <submittedName>
        <fullName evidence="1">Uncharacterized protein</fullName>
    </submittedName>
</protein>
<proteinExistence type="predicted"/>
<name>K0S6N5_THAOC</name>
<reference evidence="1 2" key="1">
    <citation type="journal article" date="2012" name="Genome Biol.">
        <title>Genome and low-iron response of an oceanic diatom adapted to chronic iron limitation.</title>
        <authorList>
            <person name="Lommer M."/>
            <person name="Specht M."/>
            <person name="Roy A.S."/>
            <person name="Kraemer L."/>
            <person name="Andreson R."/>
            <person name="Gutowska M.A."/>
            <person name="Wolf J."/>
            <person name="Bergner S.V."/>
            <person name="Schilhabel M.B."/>
            <person name="Klostermeier U.C."/>
            <person name="Beiko R.G."/>
            <person name="Rosenstiel P."/>
            <person name="Hippler M."/>
            <person name="Laroche J."/>
        </authorList>
    </citation>
    <scope>NUCLEOTIDE SEQUENCE [LARGE SCALE GENOMIC DNA]</scope>
    <source>
        <strain evidence="1 2">CCMP1005</strain>
    </source>
</reference>
<evidence type="ECO:0000313" key="1">
    <source>
        <dbReference type="EMBL" id="EJK60950.1"/>
    </source>
</evidence>